<dbReference type="InterPro" id="IPR036388">
    <property type="entry name" value="WH-like_DNA-bd_sf"/>
</dbReference>
<dbReference type="Gene3D" id="1.10.10.10">
    <property type="entry name" value="Winged helix-like DNA-binding domain superfamily/Winged helix DNA-binding domain"/>
    <property type="match status" value="2"/>
</dbReference>
<evidence type="ECO:0000256" key="4">
    <source>
        <dbReference type="ARBA" id="ARBA00023306"/>
    </source>
</evidence>
<evidence type="ECO:0000256" key="1">
    <source>
        <dbReference type="ARBA" id="ARBA00022490"/>
    </source>
</evidence>
<keyword evidence="6" id="KW-1185">Reference proteome</keyword>
<name>A0A179B5I2_9ACTO</name>
<dbReference type="PIRSF" id="PIRSF019345">
    <property type="entry name" value="ScpB"/>
    <property type="match status" value="1"/>
</dbReference>
<dbReference type="InterPro" id="IPR036390">
    <property type="entry name" value="WH_DNA-bd_sf"/>
</dbReference>
<sequence>MDRRADEDVLGALEALLLVAREPVPLATLAEAVGASEAETDAMLRAIAADYRGEGGARTRGFCLREAGGGWRLYTNPRFADVVSAHVAAENSGRLSAAALETLAVIAYRQPVTRAQIAAIRGVSVDSVVRTLVTRGLVTEAGATAASGAALYGTTEYFLEVMGMNSLAELAPLAPYLPEAYDLQEEDMQ</sequence>
<dbReference type="GO" id="GO:0051304">
    <property type="term" value="P:chromosome separation"/>
    <property type="evidence" value="ECO:0007669"/>
    <property type="project" value="InterPro"/>
</dbReference>
<dbReference type="Pfam" id="PF04079">
    <property type="entry name" value="SMC_ScpB"/>
    <property type="match status" value="1"/>
</dbReference>
<evidence type="ECO:0000256" key="2">
    <source>
        <dbReference type="ARBA" id="ARBA00022618"/>
    </source>
</evidence>
<organism evidence="5 6">
    <name type="scientific">Peptidiphaga gingivicola</name>
    <dbReference type="NCBI Taxonomy" id="2741497"/>
    <lineage>
        <taxon>Bacteria</taxon>
        <taxon>Bacillati</taxon>
        <taxon>Actinomycetota</taxon>
        <taxon>Actinomycetes</taxon>
        <taxon>Actinomycetales</taxon>
        <taxon>Actinomycetaceae</taxon>
        <taxon>Peptidiphaga</taxon>
    </lineage>
</organism>
<dbReference type="SUPFAM" id="SSF46785">
    <property type="entry name" value="Winged helix' DNA-binding domain"/>
    <property type="match status" value="2"/>
</dbReference>
<dbReference type="STRING" id="1823756.A4H34_07380"/>
<keyword evidence="2" id="KW-0132">Cell division</keyword>
<proteinExistence type="predicted"/>
<dbReference type="PANTHER" id="PTHR34298:SF2">
    <property type="entry name" value="SEGREGATION AND CONDENSATION PROTEIN B"/>
    <property type="match status" value="1"/>
</dbReference>
<dbReference type="NCBIfam" id="TIGR00281">
    <property type="entry name" value="SMC-Scp complex subunit ScpB"/>
    <property type="match status" value="1"/>
</dbReference>
<evidence type="ECO:0000256" key="3">
    <source>
        <dbReference type="ARBA" id="ARBA00022829"/>
    </source>
</evidence>
<keyword evidence="1" id="KW-0963">Cytoplasm</keyword>
<dbReference type="OrthoDB" id="9806226at2"/>
<accession>A0A179B5I2</accession>
<evidence type="ECO:0000313" key="5">
    <source>
        <dbReference type="EMBL" id="OAP86917.1"/>
    </source>
</evidence>
<keyword evidence="3" id="KW-0159">Chromosome partition</keyword>
<gene>
    <name evidence="5" type="ORF">A4H34_07380</name>
</gene>
<dbReference type="EMBL" id="LVZK01000001">
    <property type="protein sequence ID" value="OAP86917.1"/>
    <property type="molecule type" value="Genomic_DNA"/>
</dbReference>
<evidence type="ECO:0000313" key="6">
    <source>
        <dbReference type="Proteomes" id="UP000078368"/>
    </source>
</evidence>
<dbReference type="AlphaFoldDB" id="A0A179B5I2"/>
<dbReference type="RefSeq" id="WP_009198721.1">
    <property type="nucleotide sequence ID" value="NZ_LVZK01000001.1"/>
</dbReference>
<dbReference type="Proteomes" id="UP000078368">
    <property type="component" value="Unassembled WGS sequence"/>
</dbReference>
<reference evidence="5 6" key="1">
    <citation type="submission" date="2016-04" db="EMBL/GenBank/DDBJ databases">
        <title>Peptidophaga gingivicola gen. nov., sp. nov., isolated from human subgingival plaque.</title>
        <authorList>
            <person name="Beall C.J."/>
            <person name="Mokrzan E.M."/>
            <person name="Griffen A.L."/>
            <person name="Leys E.J."/>
        </authorList>
    </citation>
    <scope>NUCLEOTIDE SEQUENCE [LARGE SCALE GENOMIC DNA]</scope>
    <source>
        <strain evidence="5 6">BA112</strain>
    </source>
</reference>
<dbReference type="PANTHER" id="PTHR34298">
    <property type="entry name" value="SEGREGATION AND CONDENSATION PROTEIN B"/>
    <property type="match status" value="1"/>
</dbReference>
<protein>
    <submittedName>
        <fullName evidence="5">SMC-Scp complex subunit ScpB</fullName>
    </submittedName>
</protein>
<dbReference type="GO" id="GO:0051301">
    <property type="term" value="P:cell division"/>
    <property type="evidence" value="ECO:0007669"/>
    <property type="project" value="UniProtKB-KW"/>
</dbReference>
<comment type="caution">
    <text evidence="5">The sequence shown here is derived from an EMBL/GenBank/DDBJ whole genome shotgun (WGS) entry which is preliminary data.</text>
</comment>
<dbReference type="InterPro" id="IPR005234">
    <property type="entry name" value="ScpB_csome_segregation"/>
</dbReference>
<keyword evidence="4" id="KW-0131">Cell cycle</keyword>